<evidence type="ECO:0000256" key="1">
    <source>
        <dbReference type="SAM" id="Coils"/>
    </source>
</evidence>
<feature type="compositionally biased region" description="Gly residues" evidence="2">
    <location>
        <begin position="122"/>
        <end position="144"/>
    </location>
</feature>
<accession>A0A2Z6R152</accession>
<comment type="caution">
    <text evidence="4">The sequence shown here is derived from an EMBL/GenBank/DDBJ whole genome shotgun (WGS) entry which is preliminary data.</text>
</comment>
<organism evidence="4 5">
    <name type="scientific">Rhizophagus clarus</name>
    <dbReference type="NCBI Taxonomy" id="94130"/>
    <lineage>
        <taxon>Eukaryota</taxon>
        <taxon>Fungi</taxon>
        <taxon>Fungi incertae sedis</taxon>
        <taxon>Mucoromycota</taxon>
        <taxon>Glomeromycotina</taxon>
        <taxon>Glomeromycetes</taxon>
        <taxon>Glomerales</taxon>
        <taxon>Glomeraceae</taxon>
        <taxon>Rhizophagus</taxon>
    </lineage>
</organism>
<feature type="domain" description="DUF7932" evidence="3">
    <location>
        <begin position="781"/>
        <end position="897"/>
    </location>
</feature>
<evidence type="ECO:0000313" key="5">
    <source>
        <dbReference type="Proteomes" id="UP000247702"/>
    </source>
</evidence>
<dbReference type="EMBL" id="BEXD01001535">
    <property type="protein sequence ID" value="GBB94542.1"/>
    <property type="molecule type" value="Genomic_DNA"/>
</dbReference>
<gene>
    <name evidence="4" type="ORF">RclHR1_02380001</name>
</gene>
<dbReference type="InterPro" id="IPR057692">
    <property type="entry name" value="DUF7932"/>
</dbReference>
<evidence type="ECO:0000259" key="3">
    <source>
        <dbReference type="Pfam" id="PF25560"/>
    </source>
</evidence>
<dbReference type="Proteomes" id="UP000247702">
    <property type="component" value="Unassembled WGS sequence"/>
</dbReference>
<feature type="coiled-coil region" evidence="1">
    <location>
        <begin position="1900"/>
        <end position="1931"/>
    </location>
</feature>
<keyword evidence="5" id="KW-1185">Reference proteome</keyword>
<evidence type="ECO:0000313" key="4">
    <source>
        <dbReference type="EMBL" id="GBB94542.1"/>
    </source>
</evidence>
<dbReference type="STRING" id="94130.A0A2Z6R152"/>
<name>A0A2Z6R152_9GLOM</name>
<sequence length="2017" mass="230605">MDVTIDASGSHGHDAPNGYGYGYDASAGQAGIGSNGGNLSVTLSSVQFSNEPGSIYVSGTKTYSNGQVEYINNNYDLGKTGLIHFISRGGNGGNGGIGANGSDGYAGSDGIDATMYSNGTDGEPGGDGGDGGHGSSGGHGGDGGYVRISVNEHDAHLLMLLGVFDVLGGSGGNPGRHGIGGSGGRGGSGGSSYSWTETIPAVYEYPSENALTRYNYNSNTVDATIYYRATQEIDYHFRPSEYDIEERYNYESGMTIGSGGSDALTRYNGPPVEYFSNETIDRYDRPGETDIYYRRTNEIRLHGTVDADYHNDFRLIEPAEPPEPILITPEQIITHTNPGGYSGANGRNGYTPTEPLYKGSDGLNGIYEFGIINEYGNWEPRDEKFCKLEITRVECITQNNSRIFEPGSFIKIGMKVYNTGCPTPKYTPIRIELDEYNIWIINRPKVDAPLNLLKNSSKYIRTDQGMIIKINDPKIVKDGTPLSVPINLNKFKATMTKIERPVDIFASTSISFIIQYPINISEIISIRSPGGLQYEVFWFVNNISYLNFGRDSEFKRLIRTKLTRGDATGIEIDDQEIKYLEPFQSIQVTSRLLLDQNNNGIQQFTVTLQIGDSNDQPYNLKSIQTRKFTIKPPLAKDIPHLFLDVTKNECNNLNGSETSFCKDNGSINLTLSKEIYYSFKGLIKFGDGTLIRLSHSFNFNKDGFIYITQKTSSKKCDVNLTTYEDESHIFALIANTFDDRNNKINWNFQTINRLDDRLNKYSTPFKLRIERIIHYIEHGTRIFEPNCKGFIEKIGIFNEGEMPSPNNQDIIISLSPTSNIIPDDSFFRINKSINYCECFELENINLKFSIKNDENGFKNIVPLRIKDHFKFNTNIISINHILQNFDNFPLQEIIIQYPIEMGEYLGYRNPSATEEIYSLYWKIKNISNVEFGKSSNIGRLIVTSVDNNIPHNVLYIKEIESLISEKYTLETTKVKIDDKPTLNPFNFKLLLGSIESPETLLPIQSYPFHLLPLLREDTYKRFDLVFDLNDGRLTLNNQQINDYIKPGNFKLEISTPKSKDVKVGDVKIRGKLQYTNGWKIKINDKFTLDLSGWIYLYTNGKNNLSTGSIVIKIEQEDTHLLYLIDKSCLEKCEDQLYQVIDNSKILEYNRIYQFTLISYECIPEDDSGIYEPGSRIIICRIKVKNTGGMATPTSYDVEISINLLNSTEISLPKDNKLKLPKPIMSSEKKILNPIKSDDEKYLEFQINQQSKASKDKPLNITGMVNLRAIMFGINREITNFTLPNQFKIQYPIQICPDTKIQVIPYKNITRITWRLNNISQIDFGSESKIKRVIKIQVKIEKMSPENSLKFKTNRGLNDIFEQEISLLESKQSKNMFCELVRTLKNQHATVIDANLSITLYIGSINLPDREFDIEIRNKYIEVFPSYESNSDSDLLLVASSKTTKKNIIYWNNLCQEFGLSMSIWNIKREGHFDLFESSLVKDYLGKSIIILNDELNDENEFNQTIDYLNPIQFYQIVNNYNIKFLFIGTNIITDQKIKELFIPKEMIETKPIASYKKIKHYIKNTKKMIISEDNDEYKKSKEKNVQNLTKTMDLKCINTHLRSGNMNCFTSDESYKMNKLQKLSKSLQKIYPSHRHIFLSIINENINKNADYDQIILCKTTNRTKQYLTYNSIQLNDNHVKKISMIGLLSCISFSKKLEKLQQILFDSKQDLNQNILKSLIEADLAMELNGLCGLHVISKKMKLIISDILLTELELFRKYCEFVKVIISKEDSISSQYTTWALNVFAKLKILLHYFKKTIFFKNNTRIYKLKKIIYNEYLKAFEKYNTQNNQNLLNNLLKIKANHIKKNWKKNFKSKYNKKEKLILFRNYMIEILKSNNLKTDNELLNDDLNIILSEENYKIIEQNHKKIIERIKKAKTEHQEQIELLEYQANCENLITFNREIGSEEINLLFNHGIEVNNIGSAEDIIETANKGLEAFNFGSEDTTIIMNQGIEVHRSNEKKSDFALFKIALPTSI</sequence>
<evidence type="ECO:0000256" key="2">
    <source>
        <dbReference type="SAM" id="MobiDB-lite"/>
    </source>
</evidence>
<keyword evidence="1" id="KW-0175">Coiled coil</keyword>
<proteinExistence type="predicted"/>
<reference evidence="4 5" key="1">
    <citation type="submission" date="2017-11" db="EMBL/GenBank/DDBJ databases">
        <title>The genome of Rhizophagus clarus HR1 reveals common genetic basis of auxotrophy among arbuscular mycorrhizal fungi.</title>
        <authorList>
            <person name="Kobayashi Y."/>
        </authorList>
    </citation>
    <scope>NUCLEOTIDE SEQUENCE [LARGE SCALE GENOMIC DNA]</scope>
    <source>
        <strain evidence="4 5">HR1</strain>
    </source>
</reference>
<dbReference type="Pfam" id="PF25560">
    <property type="entry name" value="DUF7932"/>
    <property type="match status" value="2"/>
</dbReference>
<feature type="region of interest" description="Disordered" evidence="2">
    <location>
        <begin position="116"/>
        <end position="145"/>
    </location>
</feature>
<protein>
    <recommendedName>
        <fullName evidence="3">DUF7932 domain-containing protein</fullName>
    </recommendedName>
</protein>
<feature type="domain" description="DUF7932" evidence="3">
    <location>
        <begin position="1154"/>
        <end position="1290"/>
    </location>
</feature>